<dbReference type="SUPFAM" id="SSF52540">
    <property type="entry name" value="P-loop containing nucleoside triphosphate hydrolases"/>
    <property type="match status" value="1"/>
</dbReference>
<feature type="transmembrane region" description="Helical" evidence="3">
    <location>
        <begin position="217"/>
        <end position="238"/>
    </location>
</feature>
<gene>
    <name evidence="5" type="ORF">K443DRAFT_592057</name>
</gene>
<feature type="compositionally biased region" description="Basic and acidic residues" evidence="2">
    <location>
        <begin position="1"/>
        <end position="17"/>
    </location>
</feature>
<keyword evidence="3" id="KW-0472">Membrane</keyword>
<dbReference type="Pfam" id="PF24883">
    <property type="entry name" value="NPHP3_N"/>
    <property type="match status" value="1"/>
</dbReference>
<evidence type="ECO:0000256" key="2">
    <source>
        <dbReference type="SAM" id="MobiDB-lite"/>
    </source>
</evidence>
<keyword evidence="3" id="KW-0812">Transmembrane</keyword>
<evidence type="ECO:0000259" key="4">
    <source>
        <dbReference type="Pfam" id="PF24883"/>
    </source>
</evidence>
<sequence>MKDLKEQVMEPPNEDRYTTTNHGSFNKFNESYNHSNNDYSTTDNSQHHTSNVTVNSQRLASTDRLREYAILAASSDSQEQEHISLCLSGTRAVILARILKWADSSDESPICWLHGPGGAGKTTIAATLAKKFASEGRLPGTFFFSRESALPGRRTTQNLVTTIACQLAISHPNVGWKIHRVIQAYPTVFSKSLQTQLESLVLVPTQPYTFPLLIGQVFWLLLELASALLPFLIFHSAFGNVTRMALQTCLTFLPIVVHLSAVYDATRFVALGVFPKWLPMIVILDGLDECDGKDSLELIKILAGGERNFSASIRFLITSRADDYIQGKFRLYAQRTQFINLMDFRAHDDIRVYFQDGFSVFFAENEGYMKGVEKPWPSASDLTALVEKSEGLFVYAYTLLKFVGDFDSGEGVPATRLKRAILRHDGLDGIYHQVFRDAPHSSKNDFKRLFGAHLLLRYPLPIDDLAQLLRIGGASEARRLLRGCKAILRFPDDVKGQVTFFHASLHDFLLEEDRSRENYIDLLRHHVYLLYDCFRIMASKWESISSNPKASQLPLNSYVPFFPSILRAIYLTVLCRKIPGNLQEHIPKH</sequence>
<dbReference type="HOGENOM" id="CLU_000288_6_10_1"/>
<evidence type="ECO:0000313" key="5">
    <source>
        <dbReference type="EMBL" id="KIK00959.1"/>
    </source>
</evidence>
<keyword evidence="6" id="KW-1185">Reference proteome</keyword>
<dbReference type="PANTHER" id="PTHR10039:SF14">
    <property type="entry name" value="NACHT DOMAIN-CONTAINING PROTEIN"/>
    <property type="match status" value="1"/>
</dbReference>
<dbReference type="OrthoDB" id="4760524at2759"/>
<feature type="transmembrane region" description="Helical" evidence="3">
    <location>
        <begin position="244"/>
        <end position="263"/>
    </location>
</feature>
<evidence type="ECO:0000313" key="6">
    <source>
        <dbReference type="Proteomes" id="UP000054477"/>
    </source>
</evidence>
<keyword evidence="3" id="KW-1133">Transmembrane helix</keyword>
<proteinExistence type="predicted"/>
<evidence type="ECO:0000256" key="3">
    <source>
        <dbReference type="SAM" id="Phobius"/>
    </source>
</evidence>
<evidence type="ECO:0000256" key="1">
    <source>
        <dbReference type="ARBA" id="ARBA00022737"/>
    </source>
</evidence>
<reference evidence="6" key="2">
    <citation type="submission" date="2015-01" db="EMBL/GenBank/DDBJ databases">
        <title>Evolutionary Origins and Diversification of the Mycorrhizal Mutualists.</title>
        <authorList>
            <consortium name="DOE Joint Genome Institute"/>
            <consortium name="Mycorrhizal Genomics Consortium"/>
            <person name="Kohler A."/>
            <person name="Kuo A."/>
            <person name="Nagy L.G."/>
            <person name="Floudas D."/>
            <person name="Copeland A."/>
            <person name="Barry K.W."/>
            <person name="Cichocki N."/>
            <person name="Veneault-Fourrey C."/>
            <person name="LaButti K."/>
            <person name="Lindquist E.A."/>
            <person name="Lipzen A."/>
            <person name="Lundell T."/>
            <person name="Morin E."/>
            <person name="Murat C."/>
            <person name="Riley R."/>
            <person name="Ohm R."/>
            <person name="Sun H."/>
            <person name="Tunlid A."/>
            <person name="Henrissat B."/>
            <person name="Grigoriev I.V."/>
            <person name="Hibbett D.S."/>
            <person name="Martin F."/>
        </authorList>
    </citation>
    <scope>NUCLEOTIDE SEQUENCE [LARGE SCALE GENOMIC DNA]</scope>
    <source>
        <strain evidence="6">LaAM-08-1</strain>
    </source>
</reference>
<reference evidence="5 6" key="1">
    <citation type="submission" date="2014-04" db="EMBL/GenBank/DDBJ databases">
        <authorList>
            <consortium name="DOE Joint Genome Institute"/>
            <person name="Kuo A."/>
            <person name="Kohler A."/>
            <person name="Nagy L.G."/>
            <person name="Floudas D."/>
            <person name="Copeland A."/>
            <person name="Barry K.W."/>
            <person name="Cichocki N."/>
            <person name="Veneault-Fourrey C."/>
            <person name="LaButti K."/>
            <person name="Lindquist E.A."/>
            <person name="Lipzen A."/>
            <person name="Lundell T."/>
            <person name="Morin E."/>
            <person name="Murat C."/>
            <person name="Sun H."/>
            <person name="Tunlid A."/>
            <person name="Henrissat B."/>
            <person name="Grigoriev I.V."/>
            <person name="Hibbett D.S."/>
            <person name="Martin F."/>
            <person name="Nordberg H.P."/>
            <person name="Cantor M.N."/>
            <person name="Hua S.X."/>
        </authorList>
    </citation>
    <scope>NUCLEOTIDE SEQUENCE [LARGE SCALE GENOMIC DNA]</scope>
    <source>
        <strain evidence="5 6">LaAM-08-1</strain>
    </source>
</reference>
<dbReference type="InterPro" id="IPR056884">
    <property type="entry name" value="NPHP3-like_N"/>
</dbReference>
<feature type="region of interest" description="Disordered" evidence="2">
    <location>
        <begin position="1"/>
        <end position="58"/>
    </location>
</feature>
<name>A0A0C9XHC2_9AGAR</name>
<dbReference type="Gene3D" id="3.40.50.300">
    <property type="entry name" value="P-loop containing nucleotide triphosphate hydrolases"/>
    <property type="match status" value="1"/>
</dbReference>
<protein>
    <submittedName>
        <fullName evidence="5">Unplaced genomic scaffold K443scaffold_80, whole genome shotgun sequence</fullName>
    </submittedName>
</protein>
<dbReference type="Proteomes" id="UP000054477">
    <property type="component" value="Unassembled WGS sequence"/>
</dbReference>
<feature type="compositionally biased region" description="Polar residues" evidence="2">
    <location>
        <begin position="18"/>
        <end position="58"/>
    </location>
</feature>
<dbReference type="AlphaFoldDB" id="A0A0C9XHC2"/>
<dbReference type="EMBL" id="KN838615">
    <property type="protein sequence ID" value="KIK00959.1"/>
    <property type="molecule type" value="Genomic_DNA"/>
</dbReference>
<keyword evidence="1" id="KW-0677">Repeat</keyword>
<feature type="domain" description="Nephrocystin 3-like N-terminal" evidence="4">
    <location>
        <begin position="98"/>
        <end position="202"/>
    </location>
</feature>
<accession>A0A0C9XHC2</accession>
<dbReference type="InterPro" id="IPR027417">
    <property type="entry name" value="P-loop_NTPase"/>
</dbReference>
<organism evidence="5 6">
    <name type="scientific">Laccaria amethystina LaAM-08-1</name>
    <dbReference type="NCBI Taxonomy" id="1095629"/>
    <lineage>
        <taxon>Eukaryota</taxon>
        <taxon>Fungi</taxon>
        <taxon>Dikarya</taxon>
        <taxon>Basidiomycota</taxon>
        <taxon>Agaricomycotina</taxon>
        <taxon>Agaricomycetes</taxon>
        <taxon>Agaricomycetidae</taxon>
        <taxon>Agaricales</taxon>
        <taxon>Agaricineae</taxon>
        <taxon>Hydnangiaceae</taxon>
        <taxon>Laccaria</taxon>
    </lineage>
</organism>
<dbReference type="PANTHER" id="PTHR10039">
    <property type="entry name" value="AMELOGENIN"/>
    <property type="match status" value="1"/>
</dbReference>